<comment type="subcellular location">
    <subcellularLocation>
        <location evidence="2">Cytoplasm</location>
    </subcellularLocation>
    <subcellularLocation>
        <location evidence="1">Nucleus</location>
    </subcellularLocation>
</comment>
<dbReference type="Gene3D" id="3.40.50.300">
    <property type="entry name" value="P-loop containing nucleotide triphosphate hydrolases"/>
    <property type="match status" value="1"/>
</dbReference>
<keyword evidence="6" id="KW-0963">Cytoplasm</keyword>
<dbReference type="AlphaFoldDB" id="A0AAV9NVP3"/>
<dbReference type="Pfam" id="PF10483">
    <property type="entry name" value="Elong_Iki1"/>
    <property type="match status" value="1"/>
</dbReference>
<dbReference type="GO" id="GO:0005634">
    <property type="term" value="C:nucleus"/>
    <property type="evidence" value="ECO:0007669"/>
    <property type="project" value="UniProtKB-SubCell"/>
</dbReference>
<protein>
    <recommendedName>
        <fullName evidence="5">Elongator complex protein 5</fullName>
    </recommendedName>
</protein>
<dbReference type="PANTHER" id="PTHR15641">
    <property type="entry name" value="ELONGATOR COMPLEX PROTEIN 5"/>
    <property type="match status" value="1"/>
</dbReference>
<gene>
    <name evidence="10" type="ORF">LTR77_010598</name>
</gene>
<feature type="compositionally biased region" description="Acidic residues" evidence="9">
    <location>
        <begin position="313"/>
        <end position="325"/>
    </location>
</feature>
<comment type="caution">
    <text evidence="10">The sequence shown here is derived from an EMBL/GenBank/DDBJ whole genome shotgun (WGS) entry which is preliminary data.</text>
</comment>
<accession>A0AAV9NVP3</accession>
<organism evidence="10 11">
    <name type="scientific">Saxophila tyrrhenica</name>
    <dbReference type="NCBI Taxonomy" id="1690608"/>
    <lineage>
        <taxon>Eukaryota</taxon>
        <taxon>Fungi</taxon>
        <taxon>Dikarya</taxon>
        <taxon>Ascomycota</taxon>
        <taxon>Pezizomycotina</taxon>
        <taxon>Dothideomycetes</taxon>
        <taxon>Dothideomycetidae</taxon>
        <taxon>Mycosphaerellales</taxon>
        <taxon>Extremaceae</taxon>
        <taxon>Saxophila</taxon>
    </lineage>
</organism>
<reference evidence="10 11" key="1">
    <citation type="submission" date="2023-08" db="EMBL/GenBank/DDBJ databases">
        <title>Black Yeasts Isolated from many extreme environments.</title>
        <authorList>
            <person name="Coleine C."/>
            <person name="Stajich J.E."/>
            <person name="Selbmann L."/>
        </authorList>
    </citation>
    <scope>NUCLEOTIDE SEQUENCE [LARGE SCALE GENOMIC DNA]</scope>
    <source>
        <strain evidence="10 11">CCFEE 5935</strain>
    </source>
</reference>
<dbReference type="GeneID" id="89931924"/>
<dbReference type="CDD" id="cd19496">
    <property type="entry name" value="Elp5"/>
    <property type="match status" value="1"/>
</dbReference>
<evidence type="ECO:0000256" key="4">
    <source>
        <dbReference type="ARBA" id="ARBA00009567"/>
    </source>
</evidence>
<keyword evidence="8" id="KW-0539">Nucleus</keyword>
<evidence type="ECO:0000256" key="2">
    <source>
        <dbReference type="ARBA" id="ARBA00004496"/>
    </source>
</evidence>
<dbReference type="PANTHER" id="PTHR15641:SF1">
    <property type="entry name" value="ELONGATOR COMPLEX PROTEIN 5"/>
    <property type="match status" value="1"/>
</dbReference>
<dbReference type="EMBL" id="JAVRRT010000024">
    <property type="protein sequence ID" value="KAK5163649.1"/>
    <property type="molecule type" value="Genomic_DNA"/>
</dbReference>
<name>A0AAV9NVP3_9PEZI</name>
<evidence type="ECO:0000313" key="10">
    <source>
        <dbReference type="EMBL" id="KAK5163649.1"/>
    </source>
</evidence>
<evidence type="ECO:0000256" key="5">
    <source>
        <dbReference type="ARBA" id="ARBA00020264"/>
    </source>
</evidence>
<evidence type="ECO:0000256" key="9">
    <source>
        <dbReference type="SAM" id="MobiDB-lite"/>
    </source>
</evidence>
<dbReference type="GO" id="GO:0005829">
    <property type="term" value="C:cytosol"/>
    <property type="evidence" value="ECO:0007669"/>
    <property type="project" value="TreeGrafter"/>
</dbReference>
<proteinExistence type="inferred from homology"/>
<dbReference type="Proteomes" id="UP001337655">
    <property type="component" value="Unassembled WGS sequence"/>
</dbReference>
<dbReference type="InterPro" id="IPR027417">
    <property type="entry name" value="P-loop_NTPase"/>
</dbReference>
<dbReference type="GO" id="GO:0000049">
    <property type="term" value="F:tRNA binding"/>
    <property type="evidence" value="ECO:0007669"/>
    <property type="project" value="TreeGrafter"/>
</dbReference>
<dbReference type="GO" id="GO:0033588">
    <property type="term" value="C:elongator holoenzyme complex"/>
    <property type="evidence" value="ECO:0007669"/>
    <property type="project" value="InterPro"/>
</dbReference>
<dbReference type="InterPro" id="IPR019519">
    <property type="entry name" value="Elp5"/>
</dbReference>
<evidence type="ECO:0000256" key="3">
    <source>
        <dbReference type="ARBA" id="ARBA00005043"/>
    </source>
</evidence>
<evidence type="ECO:0000256" key="6">
    <source>
        <dbReference type="ARBA" id="ARBA00022490"/>
    </source>
</evidence>
<evidence type="ECO:0000256" key="8">
    <source>
        <dbReference type="ARBA" id="ARBA00023242"/>
    </source>
</evidence>
<evidence type="ECO:0000313" key="11">
    <source>
        <dbReference type="Proteomes" id="UP001337655"/>
    </source>
</evidence>
<keyword evidence="7" id="KW-0819">tRNA processing</keyword>
<evidence type="ECO:0000256" key="1">
    <source>
        <dbReference type="ARBA" id="ARBA00004123"/>
    </source>
</evidence>
<dbReference type="GO" id="GO:0002098">
    <property type="term" value="P:tRNA wobble uridine modification"/>
    <property type="evidence" value="ECO:0007669"/>
    <property type="project" value="InterPro"/>
</dbReference>
<evidence type="ECO:0000256" key="7">
    <source>
        <dbReference type="ARBA" id="ARBA00022694"/>
    </source>
</evidence>
<dbReference type="RefSeq" id="XP_064654091.1">
    <property type="nucleotide sequence ID" value="XM_064807816.1"/>
</dbReference>
<sequence length="325" mass="36706">MAAAAPERRKQHNLLLVEKLFEQRAGVSPFTLVLDSTQQSGRPLVRLVLARAKAAGIRTVYLSFGSTDRPKNVDFFLPAGEWLWGQDEFIDPNQHTLIACDSLNELANFEEERLINRLQNFIGEHSSLLGMFDVDEPTVGSTTNPYAPSPVTQLKTIATTTFHVRSFHDVLAEKQAQNRSQADPFFGLYENIDGILQGLNSQRLDGMILEMDYKRRGSGRSLKERYYVVTKRGGISHEAHGVVSLLEQHPLFAPQTPYQAEEDEREIEKNREESTFELDITERQRAARQGVVLPYHDAQRGGGDGGRILYDMGVEDDFDPEEDEI</sequence>
<feature type="region of interest" description="Disordered" evidence="9">
    <location>
        <begin position="304"/>
        <end position="325"/>
    </location>
</feature>
<keyword evidence="11" id="KW-1185">Reference proteome</keyword>
<comment type="similarity">
    <text evidence="4">Belongs to the ELP5 family.</text>
</comment>
<comment type="pathway">
    <text evidence="3">tRNA modification; 5-methoxycarbonylmethyl-2-thiouridine-tRNA biosynthesis.</text>
</comment>